<dbReference type="PANTHER" id="PTHR40980">
    <property type="entry name" value="PLUG DOMAIN-CONTAINING PROTEIN"/>
    <property type="match status" value="1"/>
</dbReference>
<evidence type="ECO:0000313" key="9">
    <source>
        <dbReference type="EMBL" id="RAK61380.1"/>
    </source>
</evidence>
<dbReference type="AlphaFoldDB" id="A0A328B1T8"/>
<dbReference type="Pfam" id="PF07715">
    <property type="entry name" value="Plug"/>
    <property type="match status" value="1"/>
</dbReference>
<gene>
    <name evidence="9" type="ORF">DJ021_17000</name>
</gene>
<comment type="caution">
    <text evidence="9">The sequence shown here is derived from an EMBL/GenBank/DDBJ whole genome shotgun (WGS) entry which is preliminary data.</text>
</comment>
<dbReference type="SUPFAM" id="SSF56935">
    <property type="entry name" value="Porins"/>
    <property type="match status" value="1"/>
</dbReference>
<evidence type="ECO:0000256" key="6">
    <source>
        <dbReference type="SAM" id="SignalP"/>
    </source>
</evidence>
<keyword evidence="9" id="KW-0675">Receptor</keyword>
<reference evidence="10" key="1">
    <citation type="submission" date="2018-05" db="EMBL/GenBank/DDBJ databases">
        <authorList>
            <person name="Li X."/>
        </authorList>
    </citation>
    <scope>NUCLEOTIDE SEQUENCE [LARGE SCALE GENOMIC DNA]</scope>
    <source>
        <strain evidence="10">HKS-05</strain>
    </source>
</reference>
<dbReference type="EMBL" id="QFYP01000001">
    <property type="protein sequence ID" value="RAK61380.1"/>
    <property type="molecule type" value="Genomic_DNA"/>
</dbReference>
<dbReference type="InterPro" id="IPR000531">
    <property type="entry name" value="Beta-barrel_TonB"/>
</dbReference>
<keyword evidence="4" id="KW-0798">TonB box</keyword>
<name>A0A328B1T8_9CAUL</name>
<dbReference type="OrthoDB" id="5476657at2"/>
<keyword evidence="10" id="KW-1185">Reference proteome</keyword>
<accession>A0A328B1T8</accession>
<keyword evidence="6" id="KW-0732">Signal</keyword>
<keyword evidence="3" id="KW-0998">Cell outer membrane</keyword>
<feature type="chain" id="PRO_5016257945" evidence="6">
    <location>
        <begin position="27"/>
        <end position="883"/>
    </location>
</feature>
<dbReference type="InterPro" id="IPR036942">
    <property type="entry name" value="Beta-barrel_TonB_sf"/>
</dbReference>
<evidence type="ECO:0000256" key="5">
    <source>
        <dbReference type="SAM" id="MobiDB-lite"/>
    </source>
</evidence>
<dbReference type="InterPro" id="IPR012910">
    <property type="entry name" value="Plug_dom"/>
</dbReference>
<feature type="domain" description="TonB-dependent receptor-like beta-barrel" evidence="7">
    <location>
        <begin position="388"/>
        <end position="850"/>
    </location>
</feature>
<evidence type="ECO:0000256" key="1">
    <source>
        <dbReference type="ARBA" id="ARBA00004442"/>
    </source>
</evidence>
<proteinExistence type="inferred from homology"/>
<feature type="signal peptide" evidence="6">
    <location>
        <begin position="1"/>
        <end position="26"/>
    </location>
</feature>
<evidence type="ECO:0000256" key="4">
    <source>
        <dbReference type="RuleBase" id="RU003357"/>
    </source>
</evidence>
<dbReference type="Proteomes" id="UP000249842">
    <property type="component" value="Unassembled WGS sequence"/>
</dbReference>
<feature type="region of interest" description="Disordered" evidence="5">
    <location>
        <begin position="569"/>
        <end position="594"/>
    </location>
</feature>
<organism evidence="9 10">
    <name type="scientific">Phenylobacterium hankyongense</name>
    <dbReference type="NCBI Taxonomy" id="1813876"/>
    <lineage>
        <taxon>Bacteria</taxon>
        <taxon>Pseudomonadati</taxon>
        <taxon>Pseudomonadota</taxon>
        <taxon>Alphaproteobacteria</taxon>
        <taxon>Caulobacterales</taxon>
        <taxon>Caulobacteraceae</taxon>
        <taxon>Phenylobacterium</taxon>
    </lineage>
</organism>
<dbReference type="NCBIfam" id="TIGR01782">
    <property type="entry name" value="TonB-Xanth-Caul"/>
    <property type="match status" value="1"/>
</dbReference>
<dbReference type="Gene3D" id="2.40.170.20">
    <property type="entry name" value="TonB-dependent receptor, beta-barrel domain"/>
    <property type="match status" value="1"/>
</dbReference>
<evidence type="ECO:0000259" key="7">
    <source>
        <dbReference type="Pfam" id="PF00593"/>
    </source>
</evidence>
<protein>
    <submittedName>
        <fullName evidence="9">TonB-dependent receptor</fullName>
    </submittedName>
</protein>
<sequence length="883" mass="94152">MTRLQRLPRKKLAVLMAGLLSSTATAALAAGVATDAAGANEVSAVTVNAARLDPEVTSRTRQETAPNVIETVTQEEVRKLPDINAGEAIARLPGAALSVDTGQGRWVNIRGLDADLTSTTYGGVHLPPTNPVSPQNGGRAFAFDTFPTGMIGSLTITKTNKPEQDAEALGGTVEITPKAIPDGRDHFLELRAGTGEQYSRKTGVVDLSASGGFRFGGAGEDKPFSFVGSLSYYKDALGTDDRRAAFIDKSTSPNLAWSNMTQAYYQFHRTTKGVGGELAYQPDANNRFYARYLYSGYVEDVERDRWVVKTAGASVQNPDGSITSGVKQFDKSLRYMQEQVSLNIAEIGGENQIGAAKVDYHVAFAEGRDYRPYDNIATYTAKPGAASINYNQADYRYPSYTIIGANQLDPSTYGLASVTDNTQLYRTREWTAAVNASLPTHFTGASDEELKVGASARLRTNTHQFNPYTSTAVPAVSLSGVVYGSPIYYYQDHYANGQNISVDGSRNLFQGGAGAGFATNPAANAFAGGAVQQDNREDVYAAYAQEQMTFGKLGILAGLRVETTHASYSGNTSVPTGTTGAGGERGGQTPTFNGSTLLPVSSKADYTNLFPSVQARYELRPDLILRASYSSTIARPGFNQIDPAATIDVANNVVAMGNPNLKPITSNNLDLSVEGYLPHGGIASFNVFDKELSNYIFGRTVFGGITDPVVLGALGNQSTATQVVTYGNIASARAVGFELNYDQKFSFLPGVLSGLGTSLNYTYVDSSGQIRPGENGPLPSTSRNNANAALYWEDDRLSVRGAVSYVGRSLLFVGASRAVDQFTEARLAADLSASYALSPTFSVYVAGRNLLNTAHTITEGSKNRVIQREMFGPAVLVGFTAAL</sequence>
<evidence type="ECO:0000313" key="10">
    <source>
        <dbReference type="Proteomes" id="UP000249842"/>
    </source>
</evidence>
<dbReference type="InterPro" id="IPR037066">
    <property type="entry name" value="Plug_dom_sf"/>
</dbReference>
<dbReference type="PANTHER" id="PTHR40980:SF4">
    <property type="entry name" value="TONB-DEPENDENT RECEPTOR-LIKE BETA-BARREL DOMAIN-CONTAINING PROTEIN"/>
    <property type="match status" value="1"/>
</dbReference>
<dbReference type="InterPro" id="IPR010104">
    <property type="entry name" value="TonB_rcpt_bac"/>
</dbReference>
<dbReference type="Gene3D" id="2.170.130.10">
    <property type="entry name" value="TonB-dependent receptor, plug domain"/>
    <property type="match status" value="1"/>
</dbReference>
<evidence type="ECO:0000256" key="2">
    <source>
        <dbReference type="ARBA" id="ARBA00023136"/>
    </source>
</evidence>
<feature type="domain" description="TonB-dependent receptor plug" evidence="8">
    <location>
        <begin position="62"/>
        <end position="172"/>
    </location>
</feature>
<dbReference type="GO" id="GO:0009279">
    <property type="term" value="C:cell outer membrane"/>
    <property type="evidence" value="ECO:0007669"/>
    <property type="project" value="UniProtKB-SubCell"/>
</dbReference>
<dbReference type="Pfam" id="PF00593">
    <property type="entry name" value="TonB_dep_Rec_b-barrel"/>
    <property type="match status" value="1"/>
</dbReference>
<comment type="similarity">
    <text evidence="4">Belongs to the TonB-dependent receptor family.</text>
</comment>
<evidence type="ECO:0000259" key="8">
    <source>
        <dbReference type="Pfam" id="PF07715"/>
    </source>
</evidence>
<evidence type="ECO:0000256" key="3">
    <source>
        <dbReference type="ARBA" id="ARBA00023237"/>
    </source>
</evidence>
<comment type="subcellular location">
    <subcellularLocation>
        <location evidence="1 4">Cell outer membrane</location>
    </subcellularLocation>
</comment>
<keyword evidence="2 4" id="KW-0472">Membrane</keyword>